<accession>E1K1D3</accession>
<protein>
    <submittedName>
        <fullName evidence="1">Uncharacterized protein</fullName>
    </submittedName>
</protein>
<dbReference type="OrthoDB" id="5470010at2"/>
<comment type="caution">
    <text evidence="1">The sequence shown here is derived from an EMBL/GenBank/DDBJ whole genome shotgun (WGS) entry which is preliminary data.</text>
</comment>
<dbReference type="AlphaFoldDB" id="E1K1D3"/>
<dbReference type="EMBL" id="AECZ01000038">
    <property type="protein sequence ID" value="EFL49619.1"/>
    <property type="molecule type" value="Genomic_DNA"/>
</dbReference>
<evidence type="ECO:0000313" key="2">
    <source>
        <dbReference type="Proteomes" id="UP000006250"/>
    </source>
</evidence>
<name>E1K1D3_SOLFR</name>
<organism evidence="1 2">
    <name type="scientific">Solidesulfovibrio fructosivorans JJ]</name>
    <dbReference type="NCBI Taxonomy" id="596151"/>
    <lineage>
        <taxon>Bacteria</taxon>
        <taxon>Pseudomonadati</taxon>
        <taxon>Thermodesulfobacteriota</taxon>
        <taxon>Desulfovibrionia</taxon>
        <taxon>Desulfovibrionales</taxon>
        <taxon>Desulfovibrionaceae</taxon>
        <taxon>Solidesulfovibrio</taxon>
    </lineage>
</organism>
<reference evidence="1 2" key="1">
    <citation type="submission" date="2010-08" db="EMBL/GenBank/DDBJ databases">
        <title>The draft genome of Desulfovibrio fructosovorans JJ.</title>
        <authorList>
            <consortium name="US DOE Joint Genome Institute (JGI-PGF)"/>
            <person name="Lucas S."/>
            <person name="Copeland A."/>
            <person name="Lapidus A."/>
            <person name="Cheng J.-F."/>
            <person name="Bruce D."/>
            <person name="Goodwin L."/>
            <person name="Pitluck S."/>
            <person name="Land M.L."/>
            <person name="Hauser L."/>
            <person name="Chang Y.-J."/>
            <person name="Jeffries C."/>
            <person name="Wall J.D."/>
            <person name="Stahl D.A."/>
            <person name="Arkin A.P."/>
            <person name="Dehal P."/>
            <person name="Stolyar S.M."/>
            <person name="Hazen T.C."/>
            <person name="Woyke T.J."/>
        </authorList>
    </citation>
    <scope>NUCLEOTIDE SEQUENCE [LARGE SCALE GENOMIC DNA]</scope>
    <source>
        <strain evidence="1 2">JJ</strain>
    </source>
</reference>
<dbReference type="Proteomes" id="UP000006250">
    <property type="component" value="Unassembled WGS sequence"/>
</dbReference>
<sequence>MTQEVPARADLDIVEMPATAVAAYWLSLKKLMDAKKGGKVVQEEMEAVTEPNIRLLLETAFGSSLPEEAVRRLYQAGRRQALADVRRKLDCMARTLLAMAAGDNPQRVLPLLTAFFPVPPIREAAAMDRVYALLEKVRAGEQGNEDPAAVDHALPPDVLLVRLMYCLAVARREGREACRRLIDSTRSLFFAEGLGLVADGFDAAFLRKRLEAHRRSLVADASLKFALSEEMCLGLRARYSYEDLWRVARAHLPR</sequence>
<dbReference type="STRING" id="596151.DesfrDRAFT_3683"/>
<proteinExistence type="predicted"/>
<evidence type="ECO:0000313" key="1">
    <source>
        <dbReference type="EMBL" id="EFL49619.1"/>
    </source>
</evidence>
<dbReference type="eggNOG" id="ENOG5033V5Y">
    <property type="taxonomic scope" value="Bacteria"/>
</dbReference>
<dbReference type="RefSeq" id="WP_005996387.1">
    <property type="nucleotide sequence ID" value="NZ_AECZ01000038.1"/>
</dbReference>
<keyword evidence="2" id="KW-1185">Reference proteome</keyword>
<gene>
    <name evidence="1" type="ORF">DesfrDRAFT_3683</name>
</gene>